<proteinExistence type="predicted"/>
<dbReference type="Proteomes" id="UP001244136">
    <property type="component" value="Chromosome"/>
</dbReference>
<dbReference type="PANTHER" id="PTHR13817:SF73">
    <property type="entry name" value="FIBRONECTIN TYPE-III DOMAIN-CONTAINING PROTEIN"/>
    <property type="match status" value="1"/>
</dbReference>
<dbReference type="SUPFAM" id="SSF49265">
    <property type="entry name" value="Fibronectin type III"/>
    <property type="match status" value="1"/>
</dbReference>
<dbReference type="Gene3D" id="2.60.40.10">
    <property type="entry name" value="Immunoglobulins"/>
    <property type="match status" value="3"/>
</dbReference>
<dbReference type="CDD" id="cd00063">
    <property type="entry name" value="FN3"/>
    <property type="match status" value="1"/>
</dbReference>
<protein>
    <submittedName>
        <fullName evidence="7">Ig-like domain-containing protein</fullName>
    </submittedName>
</protein>
<feature type="region of interest" description="Disordered" evidence="4">
    <location>
        <begin position="1285"/>
        <end position="1305"/>
    </location>
</feature>
<feature type="region of interest" description="Disordered" evidence="4">
    <location>
        <begin position="1880"/>
        <end position="1900"/>
    </location>
</feature>
<dbReference type="NCBIfam" id="NF012211">
    <property type="entry name" value="tand_rpt_95"/>
    <property type="match status" value="1"/>
</dbReference>
<dbReference type="InterPro" id="IPR050964">
    <property type="entry name" value="Striated_Muscle_Regulatory"/>
</dbReference>
<evidence type="ECO:0000256" key="3">
    <source>
        <dbReference type="ARBA" id="ARBA00023326"/>
    </source>
</evidence>
<evidence type="ECO:0000256" key="5">
    <source>
        <dbReference type="SAM" id="Phobius"/>
    </source>
</evidence>
<feature type="domain" description="Fibronectin type-III" evidence="6">
    <location>
        <begin position="1602"/>
        <end position="1703"/>
    </location>
</feature>
<evidence type="ECO:0000256" key="2">
    <source>
        <dbReference type="ARBA" id="ARBA00023295"/>
    </source>
</evidence>
<dbReference type="Pfam" id="PF00041">
    <property type="entry name" value="fn3"/>
    <property type="match status" value="1"/>
</dbReference>
<dbReference type="Pfam" id="PF17963">
    <property type="entry name" value="Big_9"/>
    <property type="match status" value="7"/>
</dbReference>
<dbReference type="InterPro" id="IPR003961">
    <property type="entry name" value="FN3_dom"/>
</dbReference>
<evidence type="ECO:0000256" key="4">
    <source>
        <dbReference type="SAM" id="MobiDB-lite"/>
    </source>
</evidence>
<keyword evidence="3" id="KW-0624">Polysaccharide degradation</keyword>
<keyword evidence="3" id="KW-0119">Carbohydrate metabolism</keyword>
<reference evidence="7 8" key="1">
    <citation type="journal article" date="2008" name="Int. J. Syst. Evol. Microbiol.">
        <title>Tessaracoccus flavescens sp. nov., isolated from marine sediment.</title>
        <authorList>
            <person name="Lee D.W."/>
            <person name="Lee S.D."/>
        </authorList>
    </citation>
    <scope>NUCLEOTIDE SEQUENCE [LARGE SCALE GENOMIC DNA]</scope>
    <source>
        <strain evidence="7 8">T21</strain>
    </source>
</reference>
<keyword evidence="2" id="KW-0326">Glycosidase</keyword>
<dbReference type="PANTHER" id="PTHR13817">
    <property type="entry name" value="TITIN"/>
    <property type="match status" value="1"/>
</dbReference>
<keyword evidence="5" id="KW-0472">Membrane</keyword>
<dbReference type="RefSeq" id="WP_281144689.1">
    <property type="nucleotide sequence ID" value="NZ_CP123967.1"/>
</dbReference>
<feature type="compositionally biased region" description="Polar residues" evidence="4">
    <location>
        <begin position="1683"/>
        <end position="1711"/>
    </location>
</feature>
<feature type="region of interest" description="Disordered" evidence="4">
    <location>
        <begin position="1683"/>
        <end position="1712"/>
    </location>
</feature>
<evidence type="ECO:0000259" key="6">
    <source>
        <dbReference type="PROSITE" id="PS50853"/>
    </source>
</evidence>
<keyword evidence="5" id="KW-0812">Transmembrane</keyword>
<name>A0ABY8PX00_9ACTN</name>
<keyword evidence="2" id="KW-0378">Hydrolase</keyword>
<accession>A0ABY8PX00</accession>
<keyword evidence="5" id="KW-1133">Transmembrane helix</keyword>
<dbReference type="EMBL" id="CP123967">
    <property type="protein sequence ID" value="WGT46943.1"/>
    <property type="molecule type" value="Genomic_DNA"/>
</dbReference>
<feature type="transmembrane region" description="Helical" evidence="5">
    <location>
        <begin position="36"/>
        <end position="54"/>
    </location>
</feature>
<keyword evidence="1" id="KW-0677">Repeat</keyword>
<dbReference type="PROSITE" id="PS50853">
    <property type="entry name" value="FN3"/>
    <property type="match status" value="1"/>
</dbReference>
<feature type="region of interest" description="Disordered" evidence="4">
    <location>
        <begin position="1"/>
        <end position="21"/>
    </location>
</feature>
<dbReference type="InterPro" id="IPR036116">
    <property type="entry name" value="FN3_sf"/>
</dbReference>
<keyword evidence="8" id="KW-1185">Reference proteome</keyword>
<sequence>MQRRAPEGDNGPRHGGGERHLPRPLRLLDRFLRRHWQGLAVSLVVVALGVGAFISPGLVQADVRLDEGTVYGIKRDSDMVGMVNAQIDQLASATTVGDTQVELLQYEDTVLLHLPQSSRLTTFNPGRNTLGSLTQLPSNADVQLVGDQLLVYNPNNGRVWHGDVATVLDYDFQKQTADLEVGENGVATLTTDGDVIGLDPNRSVLVRASADGESTVETPLPFELDPVVVDVELSAVGDRAVVLDRTSGRIWVESMDRAFDVSGASTARLAAPAADALGGEDGTRALYVTQAGLIALTSDGPRSLSGQLDETPVSPVQVGDCVYAAFHSDGVTFVKKCVGEDASVTRLDDLTTDGSALSLQVNRGAVTLNDAANGTIWLLDKGVVILPVDWEAVAPVQESDELDYEDGDSDVVPDRSQENRAPIAKDDTLAARAGRSTVLTVLDNDTDPDGDVLSISAPGSIDGATLEPIRDGAGLQITLPNEASGTFTFTYTVDDGRGDTDSAEVTVRVVDADITKANSAPHKFERAQPLEVQLGSRSITKRVLLDWRDPDGDPLMLLSATMDPRFEDIVRFTADGQITYTDVGKTTGTKIIEVVVTDGRDSTTGELVVEVSEDPVAPVAFGDFATVTVDQSVTVEPLANDVGVDLTLSEVTTDCSECTLEPNYRDKTFAFSAPKAGEYYVTYTVTNGQIGTGLVRIDVRGTGTNQVPIAALDVALLPPGGSVLVDPLLNDTDADGDVLVIQTYTAPGSLEVVMDRRHLMTISARHTPDAPTSITYRVSDGSHSVLGTIVVIPTQAVGSTAPRAEDDELEVRAGASARVDVLTNDTSPIGLDLTIGELTENPLGEQAWIDGDTVRVTVPAGTPAGTRTISYTAVDSEGNTGTARLALTVVSEDAQNEAPAPRQVVDRVLAGTTTRIAIPLDGIDPNGDAVRLIGLGSGPTLGRVLGVGEGYLTYQAYEESQGTDTFSYDVVDSLGEHARGEVRIGIAQPSRTNTPPVGVMDEITVRPGRQVQIAALANDFDADGDTLGYASDDPVEMDDDILARLVEGREIVLQAPAREGTYVGRYDIVDARGELAYGDIRLVVDKDAPLLAPVTRDDSVAVSSLIDRDWVEVDVMANDYDPDGSRDQLSIEVPDYGADEDSSARLVDGAKVSIPVLDRMQQIRYVLIDGDGNRTNSLIIVPGRGDSVPVLKDPDQTLDAVAGQPLEIDVNNLVAGTRGRDVRLTTESNLSATHGRLMAAGEAKVIYVPDESYDGPASVVFEVTDKVREGDTSGEAAFVSIPVTVHPAPNRPEGSEDEDNARLNLPPTLAVDTPVLRVGPDEGESRLDLLALFRDPEGDTMFVSGALTAGQGDADLDWRTEGDRLYASAPITAEPGSYREVSGVVVDAMDNETPFTVSIQVTASTRPTVTVATDVVEKAVAGEPITIHPLANDRSNLLGDQSLTLLGATRLSGEGTLSYDAEKQTVTITPSGDWHGAFTASYTVNDATADPDRRVDGTIRVTVLDVPGQPSTPFEGVAGDGQVSVKYLSGGDGGTDITSRVATASSPGLADRTAECGVGVCTVTGLKNGVPWQISVTEINEVGPSEPSKLSAAVIPDAVPLAPSKPSVEFGDGELTVSWTHDPQYSSKQGGSAIATYIVRLLDSGGREIGSPVEVKAPTKTYTWKGLTNGTTYLFTVEARNSNPQKALTSPPSATSTPEHPNGKPSGNVTPEVTAIRDGIGGGFSVTFERGDVNTNGDAIDYFVVTPVTADGESTANAERVEMGAATGRVTAEIHGMGQTPTKFSITAANRSGEAKVGGTSAYTISYPPPEVTAVKVTPADGALQVKPSTNIKGDAATFEYSLDGSTWAALPSGGTIGGLVNGQQYTVSVRALVEDMTSAARTADPVRPRSDRPNPPTLSTERVLRDFEEIQIDVNAMTWESTGGWDPSGYSFCSRSSDCDPTDPGRVRKFEPGEWGTLRWKYDGFSTSSISVDLTGYPVEEPDYDGDTLGFRFPYVQTGSCTVTLDGGADSFTVDISGGELYYSGTPTYTISEGDEDVKVTATTAQVTCTANGASKRFGTVWR</sequence>
<dbReference type="InterPro" id="IPR013783">
    <property type="entry name" value="Ig-like_fold"/>
</dbReference>
<gene>
    <name evidence="7" type="ORF">QH948_12530</name>
</gene>
<evidence type="ECO:0000313" key="7">
    <source>
        <dbReference type="EMBL" id="WGT46943.1"/>
    </source>
</evidence>
<organism evidence="7 8">
    <name type="scientific">Tessaracoccus lacteus</name>
    <dbReference type="NCBI Taxonomy" id="3041766"/>
    <lineage>
        <taxon>Bacteria</taxon>
        <taxon>Bacillati</taxon>
        <taxon>Actinomycetota</taxon>
        <taxon>Actinomycetes</taxon>
        <taxon>Propionibacteriales</taxon>
        <taxon>Propionibacteriaceae</taxon>
        <taxon>Tessaracoccus</taxon>
    </lineage>
</organism>
<evidence type="ECO:0000313" key="8">
    <source>
        <dbReference type="Proteomes" id="UP001244136"/>
    </source>
</evidence>
<dbReference type="SMART" id="SM00060">
    <property type="entry name" value="FN3"/>
    <property type="match status" value="4"/>
</dbReference>
<evidence type="ECO:0000256" key="1">
    <source>
        <dbReference type="ARBA" id="ARBA00022737"/>
    </source>
</evidence>